<evidence type="ECO:0000313" key="2">
    <source>
        <dbReference type="Proteomes" id="UP001586593"/>
    </source>
</evidence>
<organism evidence="1 2">
    <name type="scientific">Phialemonium thermophilum</name>
    <dbReference type="NCBI Taxonomy" id="223376"/>
    <lineage>
        <taxon>Eukaryota</taxon>
        <taxon>Fungi</taxon>
        <taxon>Dikarya</taxon>
        <taxon>Ascomycota</taxon>
        <taxon>Pezizomycotina</taxon>
        <taxon>Sordariomycetes</taxon>
        <taxon>Sordariomycetidae</taxon>
        <taxon>Cephalothecales</taxon>
        <taxon>Cephalothecaceae</taxon>
        <taxon>Phialemonium</taxon>
    </lineage>
</organism>
<protein>
    <submittedName>
        <fullName evidence="1">Uncharacterized protein</fullName>
    </submittedName>
</protein>
<reference evidence="1 2" key="1">
    <citation type="journal article" date="2024" name="Commun. Biol.">
        <title>Comparative genomic analysis of thermophilic fungi reveals convergent evolutionary adaptations and gene losses.</title>
        <authorList>
            <person name="Steindorff A.S."/>
            <person name="Aguilar-Pontes M.V."/>
            <person name="Robinson A.J."/>
            <person name="Andreopoulos B."/>
            <person name="LaButti K."/>
            <person name="Kuo A."/>
            <person name="Mondo S."/>
            <person name="Riley R."/>
            <person name="Otillar R."/>
            <person name="Haridas S."/>
            <person name="Lipzen A."/>
            <person name="Grimwood J."/>
            <person name="Schmutz J."/>
            <person name="Clum A."/>
            <person name="Reid I.D."/>
            <person name="Moisan M.C."/>
            <person name="Butler G."/>
            <person name="Nguyen T.T.M."/>
            <person name="Dewar K."/>
            <person name="Conant G."/>
            <person name="Drula E."/>
            <person name="Henrissat B."/>
            <person name="Hansel C."/>
            <person name="Singer S."/>
            <person name="Hutchinson M.I."/>
            <person name="de Vries R.P."/>
            <person name="Natvig D.O."/>
            <person name="Powell A.J."/>
            <person name="Tsang A."/>
            <person name="Grigoriev I.V."/>
        </authorList>
    </citation>
    <scope>NUCLEOTIDE SEQUENCE [LARGE SCALE GENOMIC DNA]</scope>
    <source>
        <strain evidence="1 2">ATCC 24622</strain>
    </source>
</reference>
<keyword evidence="2" id="KW-1185">Reference proteome</keyword>
<evidence type="ECO:0000313" key="1">
    <source>
        <dbReference type="EMBL" id="KAL1855648.1"/>
    </source>
</evidence>
<comment type="caution">
    <text evidence="1">The sequence shown here is derived from an EMBL/GenBank/DDBJ whole genome shotgun (WGS) entry which is preliminary data.</text>
</comment>
<gene>
    <name evidence="1" type="ORF">VTK73DRAFT_8537</name>
</gene>
<dbReference type="EMBL" id="JAZHXJ010000625">
    <property type="protein sequence ID" value="KAL1855648.1"/>
    <property type="molecule type" value="Genomic_DNA"/>
</dbReference>
<dbReference type="Proteomes" id="UP001586593">
    <property type="component" value="Unassembled WGS sequence"/>
</dbReference>
<proteinExistence type="predicted"/>
<name>A0ABR3W7U9_9PEZI</name>
<sequence>MNLPSNRTWLGVYYFYSPCHTYVDILVSSLLGKAASHCLQESPTNDLISGHGAHMWLGGSAAGFTRQDKTGILEIVLRQNSDLSLRNVFVEERS</sequence>
<accession>A0ABR3W7U9</accession>